<keyword evidence="1" id="KW-0805">Transcription regulation</keyword>
<dbReference type="InterPro" id="IPR009057">
    <property type="entry name" value="Homeodomain-like_sf"/>
</dbReference>
<evidence type="ECO:0000256" key="1">
    <source>
        <dbReference type="ARBA" id="ARBA00023015"/>
    </source>
</evidence>
<dbReference type="EMBL" id="FOAW01000002">
    <property type="protein sequence ID" value="SEK54388.1"/>
    <property type="molecule type" value="Genomic_DNA"/>
</dbReference>
<evidence type="ECO:0000256" key="2">
    <source>
        <dbReference type="ARBA" id="ARBA00023125"/>
    </source>
</evidence>
<dbReference type="SMART" id="SM00342">
    <property type="entry name" value="HTH_ARAC"/>
    <property type="match status" value="1"/>
</dbReference>
<name>A0A1H7HW44_9NOCA</name>
<dbReference type="Proteomes" id="UP000198677">
    <property type="component" value="Unassembled WGS sequence"/>
</dbReference>
<dbReference type="Pfam" id="PF12833">
    <property type="entry name" value="HTH_18"/>
    <property type="match status" value="1"/>
</dbReference>
<keyword evidence="2 5" id="KW-0238">DNA-binding</keyword>
<dbReference type="GO" id="GO:0043565">
    <property type="term" value="F:sequence-specific DNA binding"/>
    <property type="evidence" value="ECO:0007669"/>
    <property type="project" value="InterPro"/>
</dbReference>
<dbReference type="InterPro" id="IPR050204">
    <property type="entry name" value="AraC_XylS_family_regulators"/>
</dbReference>
<dbReference type="SUPFAM" id="SSF46689">
    <property type="entry name" value="Homeodomain-like"/>
    <property type="match status" value="1"/>
</dbReference>
<dbReference type="PROSITE" id="PS01124">
    <property type="entry name" value="HTH_ARAC_FAMILY_2"/>
    <property type="match status" value="1"/>
</dbReference>
<evidence type="ECO:0000313" key="5">
    <source>
        <dbReference type="EMBL" id="SEK54388.1"/>
    </source>
</evidence>
<dbReference type="Gene3D" id="1.10.10.60">
    <property type="entry name" value="Homeodomain-like"/>
    <property type="match status" value="1"/>
</dbReference>
<dbReference type="PROSITE" id="PS00041">
    <property type="entry name" value="HTH_ARAC_FAMILY_1"/>
    <property type="match status" value="1"/>
</dbReference>
<dbReference type="InterPro" id="IPR018062">
    <property type="entry name" value="HTH_AraC-typ_CS"/>
</dbReference>
<feature type="domain" description="HTH araC/xylS-type" evidence="4">
    <location>
        <begin position="217"/>
        <end position="318"/>
    </location>
</feature>
<dbReference type="RefSeq" id="WP_072751145.1">
    <property type="nucleotide sequence ID" value="NZ_FOAW01000002.1"/>
</dbReference>
<evidence type="ECO:0000259" key="4">
    <source>
        <dbReference type="PROSITE" id="PS01124"/>
    </source>
</evidence>
<dbReference type="GO" id="GO:0003700">
    <property type="term" value="F:DNA-binding transcription factor activity"/>
    <property type="evidence" value="ECO:0007669"/>
    <property type="project" value="InterPro"/>
</dbReference>
<accession>A0A1H7HW44</accession>
<proteinExistence type="predicted"/>
<evidence type="ECO:0000256" key="3">
    <source>
        <dbReference type="ARBA" id="ARBA00023163"/>
    </source>
</evidence>
<sequence length="332" mass="35860">MKGKSLPQAASLTQQFTDGLRLSGPEGLEALSAAADMVAINPDRFRAVMHSADFGSIRVNRLRTSAVSGIRAPDRLADDHSVYLSMVCVRTGEMRIRQNRVASCVGAGQIAFVDFAAPFEVELSHHGDYVFVYLPHDLLVARSVDSRTLVGAAVPASPLGDTIAAAIEKFAATDVCAPGSAEAALIERAILDLCLAVIHQSTGDTQVRDEIGIRNRARAREFVESNFTDPRLTIAQVASSINVSPRYLQKLFEAEEYSVYELIRRRRVRWGVALLTDPGAAHLTISQVALRSGFVGLSQFSRAVRDIMGTSPRGIRQQAELSVPLQVSSGSA</sequence>
<dbReference type="InterPro" id="IPR035418">
    <property type="entry name" value="AraC-bd_2"/>
</dbReference>
<reference evidence="6" key="1">
    <citation type="submission" date="2016-10" db="EMBL/GenBank/DDBJ databases">
        <authorList>
            <person name="Varghese N."/>
            <person name="Submissions S."/>
        </authorList>
    </citation>
    <scope>NUCLEOTIDE SEQUENCE [LARGE SCALE GENOMIC DNA]</scope>
    <source>
        <strain evidence="6">DSM 44675</strain>
    </source>
</reference>
<dbReference type="AlphaFoldDB" id="A0A1H7HW44"/>
<dbReference type="Pfam" id="PF14525">
    <property type="entry name" value="AraC_binding_2"/>
    <property type="match status" value="1"/>
</dbReference>
<keyword evidence="3" id="KW-0804">Transcription</keyword>
<dbReference type="InterPro" id="IPR018060">
    <property type="entry name" value="HTH_AraC"/>
</dbReference>
<evidence type="ECO:0000313" key="6">
    <source>
        <dbReference type="Proteomes" id="UP000198677"/>
    </source>
</evidence>
<gene>
    <name evidence="5" type="ORF">SAMN05444583_102243</name>
</gene>
<keyword evidence="6" id="KW-1185">Reference proteome</keyword>
<dbReference type="PANTHER" id="PTHR46796:SF6">
    <property type="entry name" value="ARAC SUBFAMILY"/>
    <property type="match status" value="1"/>
</dbReference>
<organism evidence="5 6">
    <name type="scientific">Rhodococcus maanshanensis</name>
    <dbReference type="NCBI Taxonomy" id="183556"/>
    <lineage>
        <taxon>Bacteria</taxon>
        <taxon>Bacillati</taxon>
        <taxon>Actinomycetota</taxon>
        <taxon>Actinomycetes</taxon>
        <taxon>Mycobacteriales</taxon>
        <taxon>Nocardiaceae</taxon>
        <taxon>Rhodococcus</taxon>
    </lineage>
</organism>
<dbReference type="PANTHER" id="PTHR46796">
    <property type="entry name" value="HTH-TYPE TRANSCRIPTIONAL ACTIVATOR RHAS-RELATED"/>
    <property type="match status" value="1"/>
</dbReference>
<protein>
    <submittedName>
        <fullName evidence="5">AraC-type DNA-binding protein</fullName>
    </submittedName>
</protein>